<sequence>MAADVHEGVLVTPCHERHADGGVRRDVEGAVFREARVEGVVPMAIEVERVGEDDDRAAVDGALAEEVLDEAAGLAPKPIVDLSSGCRGVVTEGNRPRSGFELGSGRIGEGGVEEERGVDPDAHGAADLGNPVATAGEDVRGHLGGERGRARGRRRGRGRRRSVRGRRPRRRRRVGRGRRGRRAARRRGWLSRRGCRGGGGGAWRELPGPSRRHPVRAPW</sequence>
<evidence type="ECO:0000313" key="3">
    <source>
        <dbReference type="Proteomes" id="UP000244336"/>
    </source>
</evidence>
<dbReference type="EMBL" id="CM009755">
    <property type="protein sequence ID" value="PUZ49495.1"/>
    <property type="molecule type" value="Genomic_DNA"/>
</dbReference>
<protein>
    <submittedName>
        <fullName evidence="2">Uncharacterized protein</fullName>
    </submittedName>
</protein>
<feature type="compositionally biased region" description="Basic residues" evidence="1">
    <location>
        <begin position="210"/>
        <end position="219"/>
    </location>
</feature>
<dbReference type="AlphaFoldDB" id="A0A2T7D1N4"/>
<feature type="region of interest" description="Disordered" evidence="1">
    <location>
        <begin position="91"/>
        <end position="219"/>
    </location>
</feature>
<dbReference type="Proteomes" id="UP000244336">
    <property type="component" value="Chromosome 7"/>
</dbReference>
<accession>A0A2T7D1N4</accession>
<feature type="compositionally biased region" description="Basic and acidic residues" evidence="1">
    <location>
        <begin position="113"/>
        <end position="124"/>
    </location>
</feature>
<evidence type="ECO:0000313" key="2">
    <source>
        <dbReference type="EMBL" id="PUZ49495.1"/>
    </source>
</evidence>
<feature type="compositionally biased region" description="Basic residues" evidence="1">
    <location>
        <begin position="150"/>
        <end position="195"/>
    </location>
</feature>
<evidence type="ECO:0000256" key="1">
    <source>
        <dbReference type="SAM" id="MobiDB-lite"/>
    </source>
</evidence>
<name>A0A2T7D1N4_9POAL</name>
<organism evidence="2 3">
    <name type="scientific">Panicum hallii var. hallii</name>
    <dbReference type="NCBI Taxonomy" id="1504633"/>
    <lineage>
        <taxon>Eukaryota</taxon>
        <taxon>Viridiplantae</taxon>
        <taxon>Streptophyta</taxon>
        <taxon>Embryophyta</taxon>
        <taxon>Tracheophyta</taxon>
        <taxon>Spermatophyta</taxon>
        <taxon>Magnoliopsida</taxon>
        <taxon>Liliopsida</taxon>
        <taxon>Poales</taxon>
        <taxon>Poaceae</taxon>
        <taxon>PACMAD clade</taxon>
        <taxon>Panicoideae</taxon>
        <taxon>Panicodae</taxon>
        <taxon>Paniceae</taxon>
        <taxon>Panicinae</taxon>
        <taxon>Panicum</taxon>
        <taxon>Panicum sect. Panicum</taxon>
    </lineage>
</organism>
<feature type="compositionally biased region" description="Basic and acidic residues" evidence="1">
    <location>
        <begin position="137"/>
        <end position="149"/>
    </location>
</feature>
<dbReference type="Gramene" id="PUZ49495">
    <property type="protein sequence ID" value="PUZ49495"/>
    <property type="gene ID" value="GQ55_7G330900"/>
</dbReference>
<reference evidence="2 3" key="1">
    <citation type="submission" date="2018-04" db="EMBL/GenBank/DDBJ databases">
        <title>WGS assembly of Panicum hallii var. hallii HAL2.</title>
        <authorList>
            <person name="Lovell J."/>
            <person name="Jenkins J."/>
            <person name="Lowry D."/>
            <person name="Mamidi S."/>
            <person name="Sreedasyam A."/>
            <person name="Weng X."/>
            <person name="Barry K."/>
            <person name="Bonette J."/>
            <person name="Campitelli B."/>
            <person name="Daum C."/>
            <person name="Gordon S."/>
            <person name="Gould B."/>
            <person name="Lipzen A."/>
            <person name="MacQueen A."/>
            <person name="Palacio-Mejia J."/>
            <person name="Plott C."/>
            <person name="Shakirov E."/>
            <person name="Shu S."/>
            <person name="Yoshinaga Y."/>
            <person name="Zane M."/>
            <person name="Rokhsar D."/>
            <person name="Grimwood J."/>
            <person name="Schmutz J."/>
            <person name="Juenger T."/>
        </authorList>
    </citation>
    <scope>NUCLEOTIDE SEQUENCE [LARGE SCALE GENOMIC DNA]</scope>
    <source>
        <strain evidence="3">cv. HAL2</strain>
    </source>
</reference>
<keyword evidence="3" id="KW-1185">Reference proteome</keyword>
<proteinExistence type="predicted"/>
<gene>
    <name evidence="2" type="ORF">GQ55_7G330900</name>
</gene>